<evidence type="ECO:0000256" key="3">
    <source>
        <dbReference type="SAM" id="MobiDB-lite"/>
    </source>
</evidence>
<proteinExistence type="predicted"/>
<name>A0A9N8ZML2_9GLOM</name>
<comment type="caution">
    <text evidence="5">The sequence shown here is derived from an EMBL/GenBank/DDBJ whole genome shotgun (WGS) entry which is preliminary data.</text>
</comment>
<feature type="region of interest" description="Disordered" evidence="3">
    <location>
        <begin position="163"/>
        <end position="185"/>
    </location>
</feature>
<sequence length="537" mass="60739">MSYQQNEYPEQSHRLGRPTRSVDNISDFAPSQLMGSSYMSALPHASNDTDRRDTYQPQFVPDMSSDDNNHSHLYTKGSYSEYRGSQDYARNQRIQQLNEGYRPEARSSASDQSVLQTRTGSASYRDGLPAHETDAVHHTRGDDYDTNSVVSSIYSQPSAIATPNVQDFSSETNRHNQTRDQAVPDEEEKPYVAYDRRGYEDAGHYEQTNSYENYQQHYNNNIKNFGQASTPEPEQQPYEAGYEEEDTFRHPYNMNEEQNHSPVEGGYYGNNYRPVDLYGQYDVYNDFNNARIPQDNFHNEGSGRMNTLGHPTDETSAQSGDRAAANPGSDEKPRESIAATQKKAEKSKKRRCCSRQACVLITFIILLVLAVALFFVWPRKPEVQITGATPDDFSTTATISETNSEVQMNFNLQVQLRNQANWIPIRFKKIDVKMFDSSSASNSDPVATGQLTDYTLTPRTDTDLPIPMSILYFGKNSNDETLNDFINACTTKNGTTTSTLNVRADFQLFIWGISKIYKPTVTAGKPDLQCPYKVPLS</sequence>
<evidence type="ECO:0000256" key="2">
    <source>
        <dbReference type="ARBA" id="ARBA00023136"/>
    </source>
</evidence>
<keyword evidence="4" id="KW-0812">Transmembrane</keyword>
<evidence type="ECO:0000256" key="1">
    <source>
        <dbReference type="ARBA" id="ARBA00004370"/>
    </source>
</evidence>
<keyword evidence="6" id="KW-1185">Reference proteome</keyword>
<dbReference type="Proteomes" id="UP000789739">
    <property type="component" value="Unassembled WGS sequence"/>
</dbReference>
<accession>A0A9N8ZML2</accession>
<feature type="compositionally biased region" description="Polar residues" evidence="3">
    <location>
        <begin position="88"/>
        <end position="98"/>
    </location>
</feature>
<dbReference type="OrthoDB" id="20273at2759"/>
<feature type="compositionally biased region" description="Basic and acidic residues" evidence="3">
    <location>
        <begin position="128"/>
        <end position="143"/>
    </location>
</feature>
<organism evidence="5 6">
    <name type="scientific">Paraglomus brasilianum</name>
    <dbReference type="NCBI Taxonomy" id="144538"/>
    <lineage>
        <taxon>Eukaryota</taxon>
        <taxon>Fungi</taxon>
        <taxon>Fungi incertae sedis</taxon>
        <taxon>Mucoromycota</taxon>
        <taxon>Glomeromycotina</taxon>
        <taxon>Glomeromycetes</taxon>
        <taxon>Paraglomerales</taxon>
        <taxon>Paraglomeraceae</taxon>
        <taxon>Paraglomus</taxon>
    </lineage>
</organism>
<keyword evidence="4" id="KW-1133">Transmembrane helix</keyword>
<protein>
    <submittedName>
        <fullName evidence="5">1575_t:CDS:1</fullName>
    </submittedName>
</protein>
<dbReference type="GO" id="GO:0016020">
    <property type="term" value="C:membrane"/>
    <property type="evidence" value="ECO:0007669"/>
    <property type="project" value="UniProtKB-SubCell"/>
</dbReference>
<dbReference type="AlphaFoldDB" id="A0A9N8ZML2"/>
<gene>
    <name evidence="5" type="ORF">PBRASI_LOCUS2603</name>
</gene>
<evidence type="ECO:0000256" key="4">
    <source>
        <dbReference type="SAM" id="Phobius"/>
    </source>
</evidence>
<reference evidence="5" key="1">
    <citation type="submission" date="2021-06" db="EMBL/GenBank/DDBJ databases">
        <authorList>
            <person name="Kallberg Y."/>
            <person name="Tangrot J."/>
            <person name="Rosling A."/>
        </authorList>
    </citation>
    <scope>NUCLEOTIDE SEQUENCE</scope>
    <source>
        <strain evidence="5">BR232B</strain>
    </source>
</reference>
<feature type="transmembrane region" description="Helical" evidence="4">
    <location>
        <begin position="357"/>
        <end position="377"/>
    </location>
</feature>
<dbReference type="GO" id="GO:0098542">
    <property type="term" value="P:defense response to other organism"/>
    <property type="evidence" value="ECO:0007669"/>
    <property type="project" value="InterPro"/>
</dbReference>
<dbReference type="EMBL" id="CAJVPI010000208">
    <property type="protein sequence ID" value="CAG8500939.1"/>
    <property type="molecule type" value="Genomic_DNA"/>
</dbReference>
<feature type="region of interest" description="Disordered" evidence="3">
    <location>
        <begin position="292"/>
        <end position="346"/>
    </location>
</feature>
<dbReference type="PANTHER" id="PTHR31234">
    <property type="entry name" value="LATE EMBRYOGENESIS ABUNDANT (LEA) HYDROXYPROLINE-RICH GLYCOPROTEIN FAMILY"/>
    <property type="match status" value="1"/>
</dbReference>
<feature type="compositionally biased region" description="Polar residues" evidence="3">
    <location>
        <begin position="107"/>
        <end position="122"/>
    </location>
</feature>
<comment type="subcellular location">
    <subcellularLocation>
        <location evidence="1">Membrane</location>
    </subcellularLocation>
</comment>
<dbReference type="PANTHER" id="PTHR31234:SF2">
    <property type="entry name" value="OS05G0199100 PROTEIN"/>
    <property type="match status" value="1"/>
</dbReference>
<keyword evidence="2 4" id="KW-0472">Membrane</keyword>
<evidence type="ECO:0000313" key="5">
    <source>
        <dbReference type="EMBL" id="CAG8500939.1"/>
    </source>
</evidence>
<evidence type="ECO:0000313" key="6">
    <source>
        <dbReference type="Proteomes" id="UP000789739"/>
    </source>
</evidence>
<dbReference type="InterPro" id="IPR044839">
    <property type="entry name" value="NDR1-like"/>
</dbReference>
<feature type="region of interest" description="Disordered" evidence="3">
    <location>
        <begin position="1"/>
        <end position="143"/>
    </location>
</feature>